<gene>
    <name evidence="2" type="ORF">S01H1_73571</name>
</gene>
<feature type="domain" description="Schlafen AlbA-2" evidence="1">
    <location>
        <begin position="16"/>
        <end position="119"/>
    </location>
</feature>
<evidence type="ECO:0000259" key="1">
    <source>
        <dbReference type="Pfam" id="PF04326"/>
    </source>
</evidence>
<dbReference type="InterPro" id="IPR007421">
    <property type="entry name" value="Schlafen_AlbA_2_dom"/>
</dbReference>
<accession>X0WHF7</accession>
<comment type="caution">
    <text evidence="2">The sequence shown here is derived from an EMBL/GenBank/DDBJ whole genome shotgun (WGS) entry which is preliminary data.</text>
</comment>
<name>X0WHF7_9ZZZZ</name>
<dbReference type="Pfam" id="PF04326">
    <property type="entry name" value="SLFN_AlbA_2"/>
    <property type="match status" value="1"/>
</dbReference>
<dbReference type="EMBL" id="BARS01049168">
    <property type="protein sequence ID" value="GAG30100.1"/>
    <property type="molecule type" value="Genomic_DNA"/>
</dbReference>
<evidence type="ECO:0000313" key="2">
    <source>
        <dbReference type="EMBL" id="GAG30100.1"/>
    </source>
</evidence>
<feature type="non-terminal residue" evidence="2">
    <location>
        <position position="125"/>
    </location>
</feature>
<dbReference type="AlphaFoldDB" id="X0WHF7"/>
<organism evidence="2">
    <name type="scientific">marine sediment metagenome</name>
    <dbReference type="NCBI Taxonomy" id="412755"/>
    <lineage>
        <taxon>unclassified sequences</taxon>
        <taxon>metagenomes</taxon>
        <taxon>ecological metagenomes</taxon>
    </lineage>
</organism>
<dbReference type="InterPro" id="IPR038461">
    <property type="entry name" value="Schlafen_AlbA_2_dom_sf"/>
</dbReference>
<proteinExistence type="predicted"/>
<dbReference type="PANTHER" id="PTHR30595">
    <property type="entry name" value="GLPR-RELATED TRANSCRIPTIONAL REPRESSOR"/>
    <property type="match status" value="1"/>
</dbReference>
<dbReference type="Gene3D" id="3.30.950.30">
    <property type="entry name" value="Schlafen, AAA domain"/>
    <property type="match status" value="1"/>
</dbReference>
<protein>
    <recommendedName>
        <fullName evidence="1">Schlafen AlbA-2 domain-containing protein</fullName>
    </recommendedName>
</protein>
<reference evidence="2" key="1">
    <citation type="journal article" date="2014" name="Front. Microbiol.">
        <title>High frequency of phylogenetically diverse reductive dehalogenase-homologous genes in deep subseafloor sedimentary metagenomes.</title>
        <authorList>
            <person name="Kawai M."/>
            <person name="Futagami T."/>
            <person name="Toyoda A."/>
            <person name="Takaki Y."/>
            <person name="Nishi S."/>
            <person name="Hori S."/>
            <person name="Arai W."/>
            <person name="Tsubouchi T."/>
            <person name="Morono Y."/>
            <person name="Uchiyama I."/>
            <person name="Ito T."/>
            <person name="Fujiyama A."/>
            <person name="Inagaki F."/>
            <person name="Takami H."/>
        </authorList>
    </citation>
    <scope>NUCLEOTIDE SEQUENCE</scope>
    <source>
        <strain evidence="2">Expedition CK06-06</strain>
    </source>
</reference>
<dbReference type="PANTHER" id="PTHR30595:SF6">
    <property type="entry name" value="SCHLAFEN ALBA-2 DOMAIN-CONTAINING PROTEIN"/>
    <property type="match status" value="1"/>
</dbReference>
<sequence>MKLTKTDLKIIFQEGEGQKIEFRESFSPSVAKDVVAFTNAIGGRIFVGVEDNGNAKGINVTNKLKSQIIDLARNCDPPIIVKLQTLNNIMIINIEESSNKPYQCKEGFFLRQGSNSQKLTRDEII</sequence>